<dbReference type="EMBL" id="JASCXX010000021">
    <property type="protein sequence ID" value="MDI6450546.1"/>
    <property type="molecule type" value="Genomic_DNA"/>
</dbReference>
<dbReference type="Gene3D" id="3.30.2350.20">
    <property type="entry name" value="TruD, catalytic domain"/>
    <property type="match status" value="1"/>
</dbReference>
<evidence type="ECO:0000259" key="6">
    <source>
        <dbReference type="PROSITE" id="PS50984"/>
    </source>
</evidence>
<feature type="active site" description="Nucleophile" evidence="4">
    <location>
        <position position="79"/>
    </location>
</feature>
<dbReference type="Gene3D" id="3.30.70.3160">
    <property type="match status" value="1"/>
</dbReference>
<comment type="function">
    <text evidence="4">Responsible for synthesis of pseudouridine from uracil-13 in transfer RNAs.</text>
</comment>
<dbReference type="Gene3D" id="1.10.1510.30">
    <property type="match status" value="1"/>
</dbReference>
<evidence type="ECO:0000256" key="5">
    <source>
        <dbReference type="SAM" id="MobiDB-lite"/>
    </source>
</evidence>
<dbReference type="InterPro" id="IPR011760">
    <property type="entry name" value="PsdUridine_synth_TruD_insert"/>
</dbReference>
<reference evidence="7" key="1">
    <citation type="submission" date="2023-05" db="EMBL/GenBank/DDBJ databases">
        <title>Anaerotaeda fermentans gen. nov., sp. nov., a novel anaerobic planctomycete of the new family within the order Sedimentisphaerales isolated from Taman Peninsula, Russia.</title>
        <authorList>
            <person name="Khomyakova M.A."/>
            <person name="Merkel A.Y."/>
            <person name="Slobodkin A.I."/>
        </authorList>
    </citation>
    <scope>NUCLEOTIDE SEQUENCE</scope>
    <source>
        <strain evidence="7">M17dextr</strain>
    </source>
</reference>
<dbReference type="PROSITE" id="PS50984">
    <property type="entry name" value="TRUD"/>
    <property type="match status" value="1"/>
</dbReference>
<protein>
    <recommendedName>
        <fullName evidence="4">tRNA pseudouridine synthase D</fullName>
        <ecNumber evidence="4">5.4.99.27</ecNumber>
    </recommendedName>
    <alternativeName>
        <fullName evidence="4">tRNA pseudouridine(13) synthase</fullName>
    </alternativeName>
    <alternativeName>
        <fullName evidence="4">tRNA pseudouridylate synthase D</fullName>
    </alternativeName>
    <alternativeName>
        <fullName evidence="4">tRNA-uridine isomerase D</fullName>
    </alternativeName>
</protein>
<keyword evidence="3 4" id="KW-0413">Isomerase</keyword>
<dbReference type="InterPro" id="IPR042214">
    <property type="entry name" value="TruD_catalytic"/>
</dbReference>
<dbReference type="NCBIfam" id="TIGR00094">
    <property type="entry name" value="tRNA_TruD_broad"/>
    <property type="match status" value="1"/>
</dbReference>
<dbReference type="GO" id="GO:0031119">
    <property type="term" value="P:tRNA pseudouridine synthesis"/>
    <property type="evidence" value="ECO:0007669"/>
    <property type="project" value="UniProtKB-UniRule"/>
</dbReference>
<feature type="region of interest" description="Disordered" evidence="5">
    <location>
        <begin position="407"/>
        <end position="429"/>
    </location>
</feature>
<keyword evidence="2 4" id="KW-0819">tRNA processing</keyword>
<evidence type="ECO:0000256" key="2">
    <source>
        <dbReference type="ARBA" id="ARBA00022694"/>
    </source>
</evidence>
<keyword evidence="8" id="KW-1185">Reference proteome</keyword>
<dbReference type="Proteomes" id="UP001431776">
    <property type="component" value="Unassembled WGS sequence"/>
</dbReference>
<evidence type="ECO:0000256" key="4">
    <source>
        <dbReference type="HAMAP-Rule" id="MF_01082"/>
    </source>
</evidence>
<evidence type="ECO:0000256" key="3">
    <source>
        <dbReference type="ARBA" id="ARBA00023235"/>
    </source>
</evidence>
<evidence type="ECO:0000313" key="7">
    <source>
        <dbReference type="EMBL" id="MDI6450546.1"/>
    </source>
</evidence>
<proteinExistence type="inferred from homology"/>
<gene>
    <name evidence="4 7" type="primary">truD</name>
    <name evidence="7" type="ORF">QJ522_15920</name>
</gene>
<dbReference type="InterPro" id="IPR020103">
    <property type="entry name" value="PsdUridine_synth_cat_dom_sf"/>
</dbReference>
<comment type="caution">
    <text evidence="7">The sequence shown here is derived from an EMBL/GenBank/DDBJ whole genome shotgun (WGS) entry which is preliminary data.</text>
</comment>
<name>A0AAW6TXX6_9BACT</name>
<dbReference type="PROSITE" id="PS01268">
    <property type="entry name" value="UPF0024"/>
    <property type="match status" value="1"/>
</dbReference>
<dbReference type="GO" id="GO:0005829">
    <property type="term" value="C:cytosol"/>
    <property type="evidence" value="ECO:0007669"/>
    <property type="project" value="TreeGrafter"/>
</dbReference>
<comment type="catalytic activity">
    <reaction evidence="4">
        <text>uridine(13) in tRNA = pseudouridine(13) in tRNA</text>
        <dbReference type="Rhea" id="RHEA:42540"/>
        <dbReference type="Rhea" id="RHEA-COMP:10105"/>
        <dbReference type="Rhea" id="RHEA-COMP:10106"/>
        <dbReference type="ChEBI" id="CHEBI:65314"/>
        <dbReference type="ChEBI" id="CHEBI:65315"/>
        <dbReference type="EC" id="5.4.99.27"/>
    </reaction>
</comment>
<dbReference type="EC" id="5.4.99.27" evidence="4"/>
<dbReference type="InterPro" id="IPR020119">
    <property type="entry name" value="PsdUridine_synth_TruD_CS"/>
</dbReference>
<dbReference type="InterPro" id="IPR050170">
    <property type="entry name" value="TruD_pseudoU_synthase"/>
</dbReference>
<dbReference type="GO" id="GO:0003723">
    <property type="term" value="F:RNA binding"/>
    <property type="evidence" value="ECO:0007669"/>
    <property type="project" value="InterPro"/>
</dbReference>
<dbReference type="GO" id="GO:0160150">
    <property type="term" value="F:tRNA pseudouridine(13) synthase activity"/>
    <property type="evidence" value="ECO:0007669"/>
    <property type="project" value="UniProtKB-EC"/>
</dbReference>
<dbReference type="PANTHER" id="PTHR47811">
    <property type="entry name" value="TRNA PSEUDOURIDINE SYNTHASE D"/>
    <property type="match status" value="1"/>
</dbReference>
<dbReference type="CDD" id="cd01291">
    <property type="entry name" value="PseudoU_synth"/>
    <property type="match status" value="1"/>
</dbReference>
<accession>A0AAW6TXX6</accession>
<feature type="domain" description="TRUD" evidence="6">
    <location>
        <begin position="157"/>
        <end position="369"/>
    </location>
</feature>
<dbReference type="PANTHER" id="PTHR47811:SF1">
    <property type="entry name" value="TRNA PSEUDOURIDINE SYNTHASE D"/>
    <property type="match status" value="1"/>
</dbReference>
<dbReference type="PIRSF" id="PIRSF037016">
    <property type="entry name" value="Pseudouridin_synth_euk_prd"/>
    <property type="match status" value="1"/>
</dbReference>
<sequence length="429" mass="47630">MNDAPILLTATIPGTGGVIKARHEDFFVEELPLYPAAGVGDHTYAVIEKRGLGTREAIDRLARALNVQRRDIGSAGLKDTHAVTRQWVSIERTDPERVRGLSVADIRVLHVTRHTNKLKPGHLAGNRFAIKLRNLTMPLDEAARTAEQVLAVLTQKGVPNYFGPQRFGNRVDNHLVGKAVIDNDAERAIDLFIGRPDPRLDSDLMLQARQLYADGRYQESLDAWPRQIMERRRILKALVVNRGNKKRAFKVMDKHLKGFFVSAYQSSVFNRVLTARMPEIDKVLVGDMAYKHDNGACFRVEDAEAEQPRCDRFEISPTGPLIGQRTTHLEGPAGAIEDPILEAEGLGEDQFRQMKKLGARGGRRPLRFQPREAALATGTDDLGPYLELRFELSPGCYATTLLAEITKNPIPDEPGDPTQDGPDGAALDT</sequence>
<dbReference type="HAMAP" id="MF_01082">
    <property type="entry name" value="TruD"/>
    <property type="match status" value="1"/>
</dbReference>
<comment type="similarity">
    <text evidence="1 4">Belongs to the pseudouridine synthase TruD family.</text>
</comment>
<dbReference type="AlphaFoldDB" id="A0AAW6TXX6"/>
<dbReference type="RefSeq" id="WP_349245957.1">
    <property type="nucleotide sequence ID" value="NZ_JASCXX010000021.1"/>
</dbReference>
<dbReference type="SUPFAM" id="SSF55120">
    <property type="entry name" value="Pseudouridine synthase"/>
    <property type="match status" value="1"/>
</dbReference>
<evidence type="ECO:0000256" key="1">
    <source>
        <dbReference type="ARBA" id="ARBA00007953"/>
    </source>
</evidence>
<dbReference type="InterPro" id="IPR001656">
    <property type="entry name" value="PsdUridine_synth_TruD"/>
</dbReference>
<organism evidence="7 8">
    <name type="scientific">Anaerobaca lacustris</name>
    <dbReference type="NCBI Taxonomy" id="3044600"/>
    <lineage>
        <taxon>Bacteria</taxon>
        <taxon>Pseudomonadati</taxon>
        <taxon>Planctomycetota</taxon>
        <taxon>Phycisphaerae</taxon>
        <taxon>Sedimentisphaerales</taxon>
        <taxon>Anaerobacaceae</taxon>
        <taxon>Anaerobaca</taxon>
    </lineage>
</organism>
<dbReference type="Pfam" id="PF01142">
    <property type="entry name" value="TruD"/>
    <property type="match status" value="1"/>
</dbReference>
<evidence type="ECO:0000313" key="8">
    <source>
        <dbReference type="Proteomes" id="UP001431776"/>
    </source>
</evidence>